<dbReference type="Proteomes" id="UP001311232">
    <property type="component" value="Unassembled WGS sequence"/>
</dbReference>
<evidence type="ECO:0000313" key="2">
    <source>
        <dbReference type="EMBL" id="KAK5598667.1"/>
    </source>
</evidence>
<sequence length="122" mass="13292">SLVKVAVLSKKQTDNDLSLLVDNNTVMDVSELERNGPGGAQGGKRVKLPFYNSGGSSDCPGSEGDQPCKEDLRKRRRGDRAFSTDRGHLIRLSSHGCSSTRTTSLLTVISCGTMRTFYGRRK</sequence>
<feature type="region of interest" description="Disordered" evidence="1">
    <location>
        <begin position="32"/>
        <end position="80"/>
    </location>
</feature>
<accession>A0AAV9QRG0</accession>
<keyword evidence="3" id="KW-1185">Reference proteome</keyword>
<evidence type="ECO:0000313" key="3">
    <source>
        <dbReference type="Proteomes" id="UP001311232"/>
    </source>
</evidence>
<name>A0AAV9QRG0_9TELE</name>
<gene>
    <name evidence="2" type="ORF">CRENBAI_006239</name>
</gene>
<organism evidence="2 3">
    <name type="scientific">Crenichthys baileyi</name>
    <name type="common">White River springfish</name>
    <dbReference type="NCBI Taxonomy" id="28760"/>
    <lineage>
        <taxon>Eukaryota</taxon>
        <taxon>Metazoa</taxon>
        <taxon>Chordata</taxon>
        <taxon>Craniata</taxon>
        <taxon>Vertebrata</taxon>
        <taxon>Euteleostomi</taxon>
        <taxon>Actinopterygii</taxon>
        <taxon>Neopterygii</taxon>
        <taxon>Teleostei</taxon>
        <taxon>Neoteleostei</taxon>
        <taxon>Acanthomorphata</taxon>
        <taxon>Ovalentaria</taxon>
        <taxon>Atherinomorphae</taxon>
        <taxon>Cyprinodontiformes</taxon>
        <taxon>Goodeidae</taxon>
        <taxon>Crenichthys</taxon>
    </lineage>
</organism>
<feature type="non-terminal residue" evidence="2">
    <location>
        <position position="1"/>
    </location>
</feature>
<proteinExistence type="predicted"/>
<dbReference type="EMBL" id="JAHHUM010003026">
    <property type="protein sequence ID" value="KAK5598667.1"/>
    <property type="molecule type" value="Genomic_DNA"/>
</dbReference>
<comment type="caution">
    <text evidence="2">The sequence shown here is derived from an EMBL/GenBank/DDBJ whole genome shotgun (WGS) entry which is preliminary data.</text>
</comment>
<reference evidence="2 3" key="1">
    <citation type="submission" date="2021-06" db="EMBL/GenBank/DDBJ databases">
        <authorList>
            <person name="Palmer J.M."/>
        </authorList>
    </citation>
    <scope>NUCLEOTIDE SEQUENCE [LARGE SCALE GENOMIC DNA]</scope>
    <source>
        <strain evidence="2 3">MEX-2019</strain>
        <tissue evidence="2">Muscle</tissue>
    </source>
</reference>
<dbReference type="AlphaFoldDB" id="A0AAV9QRG0"/>
<protein>
    <submittedName>
        <fullName evidence="2">Uncharacterized protein</fullName>
    </submittedName>
</protein>
<evidence type="ECO:0000256" key="1">
    <source>
        <dbReference type="SAM" id="MobiDB-lite"/>
    </source>
</evidence>
<feature type="compositionally biased region" description="Basic and acidic residues" evidence="1">
    <location>
        <begin position="66"/>
        <end position="80"/>
    </location>
</feature>